<comment type="caution">
    <text evidence="9">The sequence shown here is derived from an EMBL/GenBank/DDBJ whole genome shotgun (WGS) entry which is preliminary data.</text>
</comment>
<name>A0ABQ3FIG2_9RHOB</name>
<dbReference type="Gene3D" id="1.10.3720.10">
    <property type="entry name" value="MetI-like"/>
    <property type="match status" value="1"/>
</dbReference>
<evidence type="ECO:0000256" key="6">
    <source>
        <dbReference type="ARBA" id="ARBA00023136"/>
    </source>
</evidence>
<dbReference type="PROSITE" id="PS50928">
    <property type="entry name" value="ABC_TM1"/>
    <property type="match status" value="1"/>
</dbReference>
<keyword evidence="6 7" id="KW-0472">Membrane</keyword>
<dbReference type="PANTHER" id="PTHR43163">
    <property type="entry name" value="DIPEPTIDE TRANSPORT SYSTEM PERMEASE PROTEIN DPPB-RELATED"/>
    <property type="match status" value="1"/>
</dbReference>
<evidence type="ECO:0000259" key="8">
    <source>
        <dbReference type="PROSITE" id="PS50928"/>
    </source>
</evidence>
<organism evidence="9 10">
    <name type="scientific">Gemmobacter nanjingensis</name>
    <dbReference type="NCBI Taxonomy" id="488454"/>
    <lineage>
        <taxon>Bacteria</taxon>
        <taxon>Pseudomonadati</taxon>
        <taxon>Pseudomonadota</taxon>
        <taxon>Alphaproteobacteria</taxon>
        <taxon>Rhodobacterales</taxon>
        <taxon>Paracoccaceae</taxon>
        <taxon>Gemmobacter</taxon>
    </lineage>
</organism>
<reference evidence="10" key="1">
    <citation type="journal article" date="2019" name="Int. J. Syst. Evol. Microbiol.">
        <title>The Global Catalogue of Microorganisms (GCM) 10K type strain sequencing project: providing services to taxonomists for standard genome sequencing and annotation.</title>
        <authorList>
            <consortium name="The Broad Institute Genomics Platform"/>
            <consortium name="The Broad Institute Genome Sequencing Center for Infectious Disease"/>
            <person name="Wu L."/>
            <person name="Ma J."/>
        </authorList>
    </citation>
    <scope>NUCLEOTIDE SEQUENCE [LARGE SCALE GENOMIC DNA]</scope>
    <source>
        <strain evidence="10">KCTC 23298</strain>
    </source>
</reference>
<protein>
    <submittedName>
        <fullName evidence="9">ABC transporter permease</fullName>
    </submittedName>
</protein>
<proteinExistence type="inferred from homology"/>
<feature type="transmembrane region" description="Helical" evidence="7">
    <location>
        <begin position="136"/>
        <end position="160"/>
    </location>
</feature>
<dbReference type="Proteomes" id="UP000658305">
    <property type="component" value="Unassembled WGS sequence"/>
</dbReference>
<feature type="domain" description="ABC transmembrane type-1" evidence="8">
    <location>
        <begin position="97"/>
        <end position="306"/>
    </location>
</feature>
<comment type="subcellular location">
    <subcellularLocation>
        <location evidence="1 7">Cell membrane</location>
        <topology evidence="1 7">Multi-pass membrane protein</topology>
    </subcellularLocation>
</comment>
<gene>
    <name evidence="9" type="primary">dppB</name>
    <name evidence="9" type="ORF">GCM10007291_26200</name>
</gene>
<keyword evidence="3" id="KW-1003">Cell membrane</keyword>
<dbReference type="PANTHER" id="PTHR43163:SF6">
    <property type="entry name" value="DIPEPTIDE TRANSPORT SYSTEM PERMEASE PROTEIN DPPB-RELATED"/>
    <property type="match status" value="1"/>
</dbReference>
<dbReference type="RefSeq" id="WP_189381280.1">
    <property type="nucleotide sequence ID" value="NZ_BMYI01000007.1"/>
</dbReference>
<evidence type="ECO:0000313" key="9">
    <source>
        <dbReference type="EMBL" id="GHC25240.1"/>
    </source>
</evidence>
<dbReference type="EMBL" id="BMYI01000007">
    <property type="protein sequence ID" value="GHC25240.1"/>
    <property type="molecule type" value="Genomic_DNA"/>
</dbReference>
<dbReference type="Pfam" id="PF19300">
    <property type="entry name" value="BPD_transp_1_N"/>
    <property type="match status" value="1"/>
</dbReference>
<keyword evidence="4 7" id="KW-0812">Transmembrane</keyword>
<accession>A0ABQ3FIG2</accession>
<comment type="similarity">
    <text evidence="7">Belongs to the binding-protein-dependent transport system permease family.</text>
</comment>
<keyword evidence="5 7" id="KW-1133">Transmembrane helix</keyword>
<dbReference type="InterPro" id="IPR035906">
    <property type="entry name" value="MetI-like_sf"/>
</dbReference>
<keyword evidence="2 7" id="KW-0813">Transport</keyword>
<feature type="transmembrane region" description="Helical" evidence="7">
    <location>
        <begin position="180"/>
        <end position="201"/>
    </location>
</feature>
<sequence>MGWFLRRVLQGVVMLWVVITLVFLSINFVPGDPVELLLSNSGGTPDPTMVALLREDLGLNLPVWQQYLFKMEQLAHMDLGRSLVDETPVAREILRRLPRTLELIGAAGLLSLLLGLPAGIVAALRPTGLFSRMANAMAGTAQSVPVFVIGSLMVLIFAQYLGWLPAGGYVAFDRDPGRHLILLLMPAATIAVGLSAVVFRITRASMLDVMPLDYVRTARAKGVPARQVTLRHVLRNALMPVITIVALQLGGLLAGTVLVESVFNWPGLSGMLVAGVSARDYPVVTGVILVVSACYIALNVLVDIIYGLVDPRVRK</sequence>
<evidence type="ECO:0000256" key="5">
    <source>
        <dbReference type="ARBA" id="ARBA00022989"/>
    </source>
</evidence>
<evidence type="ECO:0000256" key="3">
    <source>
        <dbReference type="ARBA" id="ARBA00022475"/>
    </source>
</evidence>
<dbReference type="Pfam" id="PF00528">
    <property type="entry name" value="BPD_transp_1"/>
    <property type="match status" value="1"/>
</dbReference>
<dbReference type="InterPro" id="IPR045621">
    <property type="entry name" value="BPD_transp_1_N"/>
</dbReference>
<feature type="transmembrane region" description="Helical" evidence="7">
    <location>
        <begin position="283"/>
        <end position="309"/>
    </location>
</feature>
<evidence type="ECO:0000256" key="4">
    <source>
        <dbReference type="ARBA" id="ARBA00022692"/>
    </source>
</evidence>
<feature type="transmembrane region" description="Helical" evidence="7">
    <location>
        <begin position="103"/>
        <end position="124"/>
    </location>
</feature>
<dbReference type="InterPro" id="IPR000515">
    <property type="entry name" value="MetI-like"/>
</dbReference>
<evidence type="ECO:0000256" key="7">
    <source>
        <dbReference type="RuleBase" id="RU363032"/>
    </source>
</evidence>
<evidence type="ECO:0000256" key="2">
    <source>
        <dbReference type="ARBA" id="ARBA00022448"/>
    </source>
</evidence>
<dbReference type="SUPFAM" id="SSF161098">
    <property type="entry name" value="MetI-like"/>
    <property type="match status" value="1"/>
</dbReference>
<feature type="transmembrane region" description="Helical" evidence="7">
    <location>
        <begin position="12"/>
        <end position="29"/>
    </location>
</feature>
<evidence type="ECO:0000313" key="10">
    <source>
        <dbReference type="Proteomes" id="UP000658305"/>
    </source>
</evidence>
<feature type="transmembrane region" description="Helical" evidence="7">
    <location>
        <begin position="237"/>
        <end position="263"/>
    </location>
</feature>
<dbReference type="CDD" id="cd06261">
    <property type="entry name" value="TM_PBP2"/>
    <property type="match status" value="1"/>
</dbReference>
<evidence type="ECO:0000256" key="1">
    <source>
        <dbReference type="ARBA" id="ARBA00004651"/>
    </source>
</evidence>
<keyword evidence="10" id="KW-1185">Reference proteome</keyword>